<organism evidence="2 3">
    <name type="scientific">Microbacter margulisiae</name>
    <dbReference type="NCBI Taxonomy" id="1350067"/>
    <lineage>
        <taxon>Bacteria</taxon>
        <taxon>Pseudomonadati</taxon>
        <taxon>Bacteroidota</taxon>
        <taxon>Bacteroidia</taxon>
        <taxon>Bacteroidales</taxon>
        <taxon>Porphyromonadaceae</taxon>
        <taxon>Microbacter</taxon>
    </lineage>
</organism>
<dbReference type="AlphaFoldDB" id="A0A7W5DR80"/>
<feature type="chain" id="PRO_5031164537" description="Carboxypeptidase-like regulatory domain-containing protein" evidence="1">
    <location>
        <begin position="27"/>
        <end position="424"/>
    </location>
</feature>
<dbReference type="Proteomes" id="UP000544222">
    <property type="component" value="Unassembled WGS sequence"/>
</dbReference>
<dbReference type="InterPro" id="IPR008969">
    <property type="entry name" value="CarboxyPept-like_regulatory"/>
</dbReference>
<reference evidence="2 3" key="1">
    <citation type="submission" date="2020-08" db="EMBL/GenBank/DDBJ databases">
        <title>Genomic Encyclopedia of Type Strains, Phase IV (KMG-IV): sequencing the most valuable type-strain genomes for metagenomic binning, comparative biology and taxonomic classification.</title>
        <authorList>
            <person name="Goeker M."/>
        </authorList>
    </citation>
    <scope>NUCLEOTIDE SEQUENCE [LARGE SCALE GENOMIC DNA]</scope>
    <source>
        <strain evidence="2 3">DSM 27471</strain>
    </source>
</reference>
<dbReference type="Gene3D" id="2.60.40.1120">
    <property type="entry name" value="Carboxypeptidase-like, regulatory domain"/>
    <property type="match status" value="1"/>
</dbReference>
<sequence>MKTTDFARIVGIVLMLVLGSGLQAPAQNDDSFFTVSGVVKDGHNKKKLNYVMVSVPGTNVGTVTNSEGQFTLKIKHSLQAKEIEFSHLGYLNAHFEATDNVEGVTIFMEPTSKLLTEVTVRPDNARRLVEEAIDRIGDNYSKKPDLFSAFYRETVQKGRRYIQVAEAVINVYKTGYTQGIDRDRVRIFRGRKLLSPQKNDTLAVKLMGGPYFAVLLDVVKNPDILLDKETLGMYDFTMEEPVSINNRLQYVISFKPRVTMPYALYYGYFYIDRETLAFTQISFNLDMSDLNKATEVMLVKKPFGLHFRPYEFSFLVTYKQDQGVSYLNYIRTEAVFKCDWKRRLFSSKYTVVSEMVMTDRDDRDVKPFPFREAFTKNEAFSDKVGAFFDPDFWGAYNIIEPTESLENAVSKLKKAVLKNSETKK</sequence>
<name>A0A7W5DR80_9PORP</name>
<evidence type="ECO:0008006" key="4">
    <source>
        <dbReference type="Google" id="ProtNLM"/>
    </source>
</evidence>
<accession>A0A7W5DR80</accession>
<dbReference type="SUPFAM" id="SSF49464">
    <property type="entry name" value="Carboxypeptidase regulatory domain-like"/>
    <property type="match status" value="1"/>
</dbReference>
<dbReference type="EMBL" id="JACHYB010000001">
    <property type="protein sequence ID" value="MBB3187612.1"/>
    <property type="molecule type" value="Genomic_DNA"/>
</dbReference>
<dbReference type="RefSeq" id="WP_183413358.1">
    <property type="nucleotide sequence ID" value="NZ_JACHYB010000001.1"/>
</dbReference>
<keyword evidence="3" id="KW-1185">Reference proteome</keyword>
<dbReference type="Pfam" id="PF13715">
    <property type="entry name" value="CarbopepD_reg_2"/>
    <property type="match status" value="1"/>
</dbReference>
<gene>
    <name evidence="2" type="ORF">FHX64_001775</name>
</gene>
<protein>
    <recommendedName>
        <fullName evidence="4">Carboxypeptidase-like regulatory domain-containing protein</fullName>
    </recommendedName>
</protein>
<evidence type="ECO:0000256" key="1">
    <source>
        <dbReference type="SAM" id="SignalP"/>
    </source>
</evidence>
<proteinExistence type="predicted"/>
<evidence type="ECO:0000313" key="2">
    <source>
        <dbReference type="EMBL" id="MBB3187612.1"/>
    </source>
</evidence>
<comment type="caution">
    <text evidence="2">The sequence shown here is derived from an EMBL/GenBank/DDBJ whole genome shotgun (WGS) entry which is preliminary data.</text>
</comment>
<keyword evidence="1" id="KW-0732">Signal</keyword>
<feature type="signal peptide" evidence="1">
    <location>
        <begin position="1"/>
        <end position="26"/>
    </location>
</feature>
<evidence type="ECO:0000313" key="3">
    <source>
        <dbReference type="Proteomes" id="UP000544222"/>
    </source>
</evidence>